<proteinExistence type="predicted"/>
<sequence length="157" mass="16967">MSSSPLHPRPPPPSSTLRRSSSPSSRPGASASPERMHAVTTTTTTNTRGVESNPNLHICTCACPPLIQSSQAVRQVQQLLIAFLPVSPSLGFSHPPSLYLTPPPPRPSVLSVHALHIHGMTGFLGFSCFLLPPCGENALYLCEEHFEPTTYGVRTFW</sequence>
<evidence type="ECO:0000313" key="2">
    <source>
        <dbReference type="EMBL" id="CAB1416952.1"/>
    </source>
</evidence>
<dbReference type="AlphaFoldDB" id="A0A9N7TQD1"/>
<name>A0A9N7TQD1_PLEPL</name>
<feature type="compositionally biased region" description="Low complexity" evidence="1">
    <location>
        <begin position="15"/>
        <end position="33"/>
    </location>
</feature>
<organism evidence="2 3">
    <name type="scientific">Pleuronectes platessa</name>
    <name type="common">European plaice</name>
    <dbReference type="NCBI Taxonomy" id="8262"/>
    <lineage>
        <taxon>Eukaryota</taxon>
        <taxon>Metazoa</taxon>
        <taxon>Chordata</taxon>
        <taxon>Craniata</taxon>
        <taxon>Vertebrata</taxon>
        <taxon>Euteleostomi</taxon>
        <taxon>Actinopterygii</taxon>
        <taxon>Neopterygii</taxon>
        <taxon>Teleostei</taxon>
        <taxon>Neoteleostei</taxon>
        <taxon>Acanthomorphata</taxon>
        <taxon>Carangaria</taxon>
        <taxon>Pleuronectiformes</taxon>
        <taxon>Pleuronectoidei</taxon>
        <taxon>Pleuronectidae</taxon>
        <taxon>Pleuronectes</taxon>
    </lineage>
</organism>
<dbReference type="Proteomes" id="UP001153269">
    <property type="component" value="Unassembled WGS sequence"/>
</dbReference>
<keyword evidence="3" id="KW-1185">Reference proteome</keyword>
<evidence type="ECO:0000256" key="1">
    <source>
        <dbReference type="SAM" id="MobiDB-lite"/>
    </source>
</evidence>
<reference evidence="2" key="1">
    <citation type="submission" date="2020-03" db="EMBL/GenBank/DDBJ databases">
        <authorList>
            <person name="Weist P."/>
        </authorList>
    </citation>
    <scope>NUCLEOTIDE SEQUENCE</scope>
</reference>
<accession>A0A9N7TQD1</accession>
<feature type="region of interest" description="Disordered" evidence="1">
    <location>
        <begin position="1"/>
        <end position="50"/>
    </location>
</feature>
<comment type="caution">
    <text evidence="2">The sequence shown here is derived from an EMBL/GenBank/DDBJ whole genome shotgun (WGS) entry which is preliminary data.</text>
</comment>
<gene>
    <name evidence="2" type="ORF">PLEPLA_LOCUS4745</name>
</gene>
<protein>
    <submittedName>
        <fullName evidence="2">Uncharacterized protein</fullName>
    </submittedName>
</protein>
<evidence type="ECO:0000313" key="3">
    <source>
        <dbReference type="Proteomes" id="UP001153269"/>
    </source>
</evidence>
<dbReference type="EMBL" id="CADEAL010000234">
    <property type="protein sequence ID" value="CAB1416952.1"/>
    <property type="molecule type" value="Genomic_DNA"/>
</dbReference>